<accession>A0A9W9EW17</accession>
<dbReference type="AlphaFoldDB" id="A0A9W9EW17"/>
<reference evidence="1" key="2">
    <citation type="journal article" date="2023" name="IMA Fungus">
        <title>Comparative genomic study of the Penicillium genus elucidates a diverse pangenome and 15 lateral gene transfer events.</title>
        <authorList>
            <person name="Petersen C."/>
            <person name="Sorensen T."/>
            <person name="Nielsen M.R."/>
            <person name="Sondergaard T.E."/>
            <person name="Sorensen J.L."/>
            <person name="Fitzpatrick D.A."/>
            <person name="Frisvad J.C."/>
            <person name="Nielsen K.L."/>
        </authorList>
    </citation>
    <scope>NUCLEOTIDE SEQUENCE</scope>
    <source>
        <strain evidence="1">IBT 30761</strain>
    </source>
</reference>
<organism evidence="1 2">
    <name type="scientific">Penicillium argentinense</name>
    <dbReference type="NCBI Taxonomy" id="1131581"/>
    <lineage>
        <taxon>Eukaryota</taxon>
        <taxon>Fungi</taxon>
        <taxon>Dikarya</taxon>
        <taxon>Ascomycota</taxon>
        <taxon>Pezizomycotina</taxon>
        <taxon>Eurotiomycetes</taxon>
        <taxon>Eurotiomycetidae</taxon>
        <taxon>Eurotiales</taxon>
        <taxon>Aspergillaceae</taxon>
        <taxon>Penicillium</taxon>
    </lineage>
</organism>
<dbReference type="Proteomes" id="UP001149074">
    <property type="component" value="Unassembled WGS sequence"/>
</dbReference>
<sequence>MGGYSALGGIERGVVRTIGARPGFPTSSSRHFPPIVNIRSGKMEGVLGKPQCETRDTPRHPRAAIGLILRRFGMASAEYKPLSPCLPSNNGFNGSLKSTRIGGAHSRLIAADLCRRAFVRMSTAFGGWTGPFSSFVFPPQRIRAGHREYIRATCSSRGTAVQLEVHRKLRRLQTLRLSSGASDLTALTDLRPQWRIPDR</sequence>
<evidence type="ECO:0000313" key="2">
    <source>
        <dbReference type="Proteomes" id="UP001149074"/>
    </source>
</evidence>
<dbReference type="EMBL" id="JAPQKI010000009">
    <property type="protein sequence ID" value="KAJ5089032.1"/>
    <property type="molecule type" value="Genomic_DNA"/>
</dbReference>
<reference evidence="1" key="1">
    <citation type="submission" date="2022-11" db="EMBL/GenBank/DDBJ databases">
        <authorList>
            <person name="Petersen C."/>
        </authorList>
    </citation>
    <scope>NUCLEOTIDE SEQUENCE</scope>
    <source>
        <strain evidence="1">IBT 30761</strain>
    </source>
</reference>
<dbReference type="RefSeq" id="XP_056471014.1">
    <property type="nucleotide sequence ID" value="XM_056620208.1"/>
</dbReference>
<protein>
    <submittedName>
        <fullName evidence="1">Uncharacterized protein</fullName>
    </submittedName>
</protein>
<comment type="caution">
    <text evidence="1">The sequence shown here is derived from an EMBL/GenBank/DDBJ whole genome shotgun (WGS) entry which is preliminary data.</text>
</comment>
<evidence type="ECO:0000313" key="1">
    <source>
        <dbReference type="EMBL" id="KAJ5089032.1"/>
    </source>
</evidence>
<name>A0A9W9EW17_9EURO</name>
<gene>
    <name evidence="1" type="ORF">N7532_007716</name>
</gene>
<proteinExistence type="predicted"/>
<dbReference type="GeneID" id="81359187"/>
<keyword evidence="2" id="KW-1185">Reference proteome</keyword>